<evidence type="ECO:0000313" key="2">
    <source>
        <dbReference type="EMBL" id="JAE10644.1"/>
    </source>
</evidence>
<dbReference type="EMBL" id="GBRH01187252">
    <property type="protein sequence ID" value="JAE10644.1"/>
    <property type="molecule type" value="Transcribed_RNA"/>
</dbReference>
<reference evidence="2" key="2">
    <citation type="journal article" date="2015" name="Data Brief">
        <title>Shoot transcriptome of the giant reed, Arundo donax.</title>
        <authorList>
            <person name="Barrero R.A."/>
            <person name="Guerrero F.D."/>
            <person name="Moolhuijzen P."/>
            <person name="Goolsby J.A."/>
            <person name="Tidwell J."/>
            <person name="Bellgard S.E."/>
            <person name="Bellgard M.I."/>
        </authorList>
    </citation>
    <scope>NUCLEOTIDE SEQUENCE</scope>
    <source>
        <tissue evidence="2">Shoot tissue taken approximately 20 cm above the soil surface</tissue>
    </source>
</reference>
<reference evidence="2" key="1">
    <citation type="submission" date="2014-09" db="EMBL/GenBank/DDBJ databases">
        <authorList>
            <person name="Magalhaes I.L.F."/>
            <person name="Oliveira U."/>
            <person name="Santos F.R."/>
            <person name="Vidigal T.H.D.A."/>
            <person name="Brescovit A.D."/>
            <person name="Santos A.J."/>
        </authorList>
    </citation>
    <scope>NUCLEOTIDE SEQUENCE</scope>
    <source>
        <tissue evidence="2">Shoot tissue taken approximately 20 cm above the soil surface</tissue>
    </source>
</reference>
<name>A0A0A9FHG5_ARUDO</name>
<proteinExistence type="predicted"/>
<feature type="region of interest" description="Disordered" evidence="1">
    <location>
        <begin position="1"/>
        <end position="30"/>
    </location>
</feature>
<dbReference type="AlphaFoldDB" id="A0A0A9FHG5"/>
<sequence length="30" mass="3439">MAHDDSTHNQEVNAIRREQQGGKRKTCLSK</sequence>
<protein>
    <submittedName>
        <fullName evidence="2">Uncharacterized protein</fullName>
    </submittedName>
</protein>
<accession>A0A0A9FHG5</accession>
<evidence type="ECO:0000256" key="1">
    <source>
        <dbReference type="SAM" id="MobiDB-lite"/>
    </source>
</evidence>
<organism evidence="2">
    <name type="scientific">Arundo donax</name>
    <name type="common">Giant reed</name>
    <name type="synonym">Donax arundinaceus</name>
    <dbReference type="NCBI Taxonomy" id="35708"/>
    <lineage>
        <taxon>Eukaryota</taxon>
        <taxon>Viridiplantae</taxon>
        <taxon>Streptophyta</taxon>
        <taxon>Embryophyta</taxon>
        <taxon>Tracheophyta</taxon>
        <taxon>Spermatophyta</taxon>
        <taxon>Magnoliopsida</taxon>
        <taxon>Liliopsida</taxon>
        <taxon>Poales</taxon>
        <taxon>Poaceae</taxon>
        <taxon>PACMAD clade</taxon>
        <taxon>Arundinoideae</taxon>
        <taxon>Arundineae</taxon>
        <taxon>Arundo</taxon>
    </lineage>
</organism>
<feature type="compositionally biased region" description="Basic and acidic residues" evidence="1">
    <location>
        <begin position="1"/>
        <end position="21"/>
    </location>
</feature>